<dbReference type="InterPro" id="IPR002720">
    <property type="entry name" value="RB_A"/>
</dbReference>
<dbReference type="OrthoDB" id="844594at2759"/>
<dbReference type="GO" id="GO:0005667">
    <property type="term" value="C:transcription regulator complex"/>
    <property type="evidence" value="ECO:0007669"/>
    <property type="project" value="TreeGrafter"/>
</dbReference>
<feature type="domain" description="Retinoblastoma-associated protein A-box" evidence="2">
    <location>
        <begin position="6"/>
        <end position="179"/>
    </location>
</feature>
<dbReference type="GO" id="GO:0006357">
    <property type="term" value="P:regulation of transcription by RNA polymerase II"/>
    <property type="evidence" value="ECO:0007669"/>
    <property type="project" value="InterPro"/>
</dbReference>
<gene>
    <name evidence="3" type="ORF">MMEN_LOCUS308</name>
</gene>
<dbReference type="PANTHER" id="PTHR13742:SF17">
    <property type="entry name" value="RE32990P-RELATED"/>
    <property type="match status" value="1"/>
</dbReference>
<dbReference type="AlphaFoldDB" id="A0A8S4AAI7"/>
<dbReference type="PANTHER" id="PTHR13742">
    <property type="entry name" value="RETINOBLASTOMA-ASSOCIATED PROTEIN RB -RELATED"/>
    <property type="match status" value="1"/>
</dbReference>
<evidence type="ECO:0000259" key="2">
    <source>
        <dbReference type="SMART" id="SM01368"/>
    </source>
</evidence>
<dbReference type="Pfam" id="PF01857">
    <property type="entry name" value="RB_B"/>
    <property type="match status" value="1"/>
</dbReference>
<dbReference type="Pfam" id="PF01858">
    <property type="entry name" value="RB_A"/>
    <property type="match status" value="1"/>
</dbReference>
<sequence>MATGAWPLSGPRPNLITLLRACPTHPAEELKVRLSRMLLEFVQHQMTNEESDKTKELAEKCCRDAEARYYSILEHFLSQKSGSQGGQDISENFWKEEFQCFLVVFGLECALSSNQLPSDFTKLLQIYKLAAYQAPLVIELMLRSGFVQPQKFDKHLITLENNILERLAWTSDSPLWKEIKANKECLPSCQEVIPQNLLEEMEPQLEPDQPKAHVGLEMSPSDSGDKIVSFSSVSTPQKKNTFGVFASKVYQLMAERLKELCSKLDISNELRSKIWTFFEHSLVQHSRLMVDRHLDQMLLLAVHHMAKVTGTKITFSNLVGSYKSQPFADTKVCEDMLMLESVVENPGKGEYQGAILTPCSPSGQEEKDDILNFHRNYIMKMQQFAKLFAQTPGGETPPLSPYPRPPLPKKTRLRHPRLSQCQKISVSPLPGNRSPITSGLCYAIGSDTSQRLDEINSMVKAGNPSTRVCRAHSFETNNEEEEGGDGPSLKRARVDGQSTFGKRLESVVSDREKARRQPRI</sequence>
<dbReference type="InterPro" id="IPR028309">
    <property type="entry name" value="RB_fam"/>
</dbReference>
<dbReference type="InterPro" id="IPR036915">
    <property type="entry name" value="Cyclin-like_sf"/>
</dbReference>
<dbReference type="GO" id="GO:0000785">
    <property type="term" value="C:chromatin"/>
    <property type="evidence" value="ECO:0007669"/>
    <property type="project" value="TreeGrafter"/>
</dbReference>
<keyword evidence="4" id="KW-1185">Reference proteome</keyword>
<dbReference type="SMART" id="SM01368">
    <property type="entry name" value="RB_A"/>
    <property type="match status" value="1"/>
</dbReference>
<dbReference type="Proteomes" id="UP000677803">
    <property type="component" value="Unassembled WGS sequence"/>
</dbReference>
<evidence type="ECO:0000313" key="4">
    <source>
        <dbReference type="Proteomes" id="UP000677803"/>
    </source>
</evidence>
<reference evidence="3" key="1">
    <citation type="submission" date="2021-05" db="EMBL/GenBank/DDBJ databases">
        <authorList>
            <person name="Tigano A."/>
        </authorList>
    </citation>
    <scope>NUCLEOTIDE SEQUENCE</scope>
</reference>
<dbReference type="GO" id="GO:0005634">
    <property type="term" value="C:nucleus"/>
    <property type="evidence" value="ECO:0007669"/>
    <property type="project" value="InterPro"/>
</dbReference>
<evidence type="ECO:0000313" key="3">
    <source>
        <dbReference type="EMBL" id="CAG5852412.1"/>
    </source>
</evidence>
<proteinExistence type="predicted"/>
<dbReference type="EMBL" id="CAJRST010000001">
    <property type="protein sequence ID" value="CAG5852412.1"/>
    <property type="molecule type" value="Genomic_DNA"/>
</dbReference>
<organism evidence="3 4">
    <name type="scientific">Menidia menidia</name>
    <name type="common">Atlantic silverside</name>
    <dbReference type="NCBI Taxonomy" id="238744"/>
    <lineage>
        <taxon>Eukaryota</taxon>
        <taxon>Metazoa</taxon>
        <taxon>Chordata</taxon>
        <taxon>Craniata</taxon>
        <taxon>Vertebrata</taxon>
        <taxon>Euteleostomi</taxon>
        <taxon>Actinopterygii</taxon>
        <taxon>Neopterygii</taxon>
        <taxon>Teleostei</taxon>
        <taxon>Neoteleostei</taxon>
        <taxon>Acanthomorphata</taxon>
        <taxon>Ovalentaria</taxon>
        <taxon>Atherinomorphae</taxon>
        <taxon>Atheriniformes</taxon>
        <taxon>Atherinopsidae</taxon>
        <taxon>Menidiinae</taxon>
        <taxon>Menidia</taxon>
    </lineage>
</organism>
<name>A0A8S4AAI7_9TELE</name>
<dbReference type="GO" id="GO:2000134">
    <property type="term" value="P:negative regulation of G1/S transition of mitotic cell cycle"/>
    <property type="evidence" value="ECO:0007669"/>
    <property type="project" value="TreeGrafter"/>
</dbReference>
<evidence type="ECO:0000256" key="1">
    <source>
        <dbReference type="SAM" id="MobiDB-lite"/>
    </source>
</evidence>
<dbReference type="SUPFAM" id="SSF47954">
    <property type="entry name" value="Cyclin-like"/>
    <property type="match status" value="2"/>
</dbReference>
<dbReference type="GO" id="GO:0030154">
    <property type="term" value="P:cell differentiation"/>
    <property type="evidence" value="ECO:0007669"/>
    <property type="project" value="TreeGrafter"/>
</dbReference>
<feature type="region of interest" description="Disordered" evidence="1">
    <location>
        <begin position="474"/>
        <end position="520"/>
    </location>
</feature>
<dbReference type="Gene3D" id="1.10.472.10">
    <property type="entry name" value="Cyclin-like"/>
    <property type="match status" value="2"/>
</dbReference>
<accession>A0A8S4AAI7</accession>
<dbReference type="InterPro" id="IPR002719">
    <property type="entry name" value="RB_B"/>
</dbReference>
<protein>
    <submittedName>
        <fullName evidence="3">(Atlantic silverside) hypothetical protein</fullName>
    </submittedName>
</protein>
<feature type="compositionally biased region" description="Basic and acidic residues" evidence="1">
    <location>
        <begin position="502"/>
        <end position="520"/>
    </location>
</feature>
<comment type="caution">
    <text evidence="3">The sequence shown here is derived from an EMBL/GenBank/DDBJ whole genome shotgun (WGS) entry which is preliminary data.</text>
</comment>
<dbReference type="GO" id="GO:0000977">
    <property type="term" value="F:RNA polymerase II transcription regulatory region sequence-specific DNA binding"/>
    <property type="evidence" value="ECO:0007669"/>
    <property type="project" value="TreeGrafter"/>
</dbReference>